<comment type="similarity">
    <text evidence="1">Belongs to the thioesterase PaaI family.</text>
</comment>
<dbReference type="InterPro" id="IPR003736">
    <property type="entry name" value="PAAI_dom"/>
</dbReference>
<keyword evidence="5" id="KW-1185">Reference proteome</keyword>
<evidence type="ECO:0000313" key="4">
    <source>
        <dbReference type="EMBL" id="SEJ40729.1"/>
    </source>
</evidence>
<sequence length="140" mass="15559">MEETLKRVEMLLLSFYQDNPFVQYLGIKVESVEFGKVQLSMQIHHECTNVYKIAHGGALMSVADTAMGAACLSVNKKVVTLDFNINLMKAVPEDQLIYAVGRILHNGARTIVAECDIVDAANKIYGKARGTFFVNEKFAE</sequence>
<dbReference type="InterPro" id="IPR006683">
    <property type="entry name" value="Thioestr_dom"/>
</dbReference>
<organism evidence="4 5">
    <name type="scientific">Propionispira arboris</name>
    <dbReference type="NCBI Taxonomy" id="84035"/>
    <lineage>
        <taxon>Bacteria</taxon>
        <taxon>Bacillati</taxon>
        <taxon>Bacillota</taxon>
        <taxon>Negativicutes</taxon>
        <taxon>Selenomonadales</taxon>
        <taxon>Selenomonadaceae</taxon>
        <taxon>Propionispira</taxon>
    </lineage>
</organism>
<dbReference type="Proteomes" id="UP000199662">
    <property type="component" value="Unassembled WGS sequence"/>
</dbReference>
<dbReference type="AlphaFoldDB" id="A0A1H6YHJ6"/>
<dbReference type="Pfam" id="PF03061">
    <property type="entry name" value="4HBT"/>
    <property type="match status" value="1"/>
</dbReference>
<evidence type="ECO:0000313" key="5">
    <source>
        <dbReference type="Proteomes" id="UP000199662"/>
    </source>
</evidence>
<evidence type="ECO:0000256" key="2">
    <source>
        <dbReference type="ARBA" id="ARBA00022801"/>
    </source>
</evidence>
<dbReference type="STRING" id="84035.SAMN05660742_10710"/>
<evidence type="ECO:0000256" key="1">
    <source>
        <dbReference type="ARBA" id="ARBA00008324"/>
    </source>
</evidence>
<dbReference type="Gene3D" id="3.10.129.10">
    <property type="entry name" value="Hotdog Thioesterase"/>
    <property type="match status" value="1"/>
</dbReference>
<proteinExistence type="inferred from homology"/>
<name>A0A1H6YHJ6_9FIRM</name>
<protein>
    <submittedName>
        <fullName evidence="4">Acyl-CoA thioesterase</fullName>
    </submittedName>
</protein>
<feature type="domain" description="Thioesterase" evidence="3">
    <location>
        <begin position="52"/>
        <end position="120"/>
    </location>
</feature>
<dbReference type="NCBIfam" id="TIGR00369">
    <property type="entry name" value="unchar_dom_1"/>
    <property type="match status" value="1"/>
</dbReference>
<dbReference type="PANTHER" id="PTHR21660">
    <property type="entry name" value="THIOESTERASE SUPERFAMILY MEMBER-RELATED"/>
    <property type="match status" value="1"/>
</dbReference>
<accession>A0A1H6YHJ6</accession>
<dbReference type="InterPro" id="IPR039298">
    <property type="entry name" value="ACOT13"/>
</dbReference>
<reference evidence="4 5" key="1">
    <citation type="submission" date="2016-10" db="EMBL/GenBank/DDBJ databases">
        <authorList>
            <person name="de Groot N.N."/>
        </authorList>
    </citation>
    <scope>NUCLEOTIDE SEQUENCE [LARGE SCALE GENOMIC DNA]</scope>
    <source>
        <strain evidence="4 5">DSM 2179</strain>
    </source>
</reference>
<evidence type="ECO:0000259" key="3">
    <source>
        <dbReference type="Pfam" id="PF03061"/>
    </source>
</evidence>
<gene>
    <name evidence="4" type="ORF">SAMN05660742_10710</name>
</gene>
<dbReference type="SUPFAM" id="SSF54637">
    <property type="entry name" value="Thioesterase/thiol ester dehydrase-isomerase"/>
    <property type="match status" value="1"/>
</dbReference>
<dbReference type="GO" id="GO:0047617">
    <property type="term" value="F:fatty acyl-CoA hydrolase activity"/>
    <property type="evidence" value="ECO:0007669"/>
    <property type="project" value="InterPro"/>
</dbReference>
<keyword evidence="2" id="KW-0378">Hydrolase</keyword>
<dbReference type="InterPro" id="IPR029069">
    <property type="entry name" value="HotDog_dom_sf"/>
</dbReference>
<dbReference type="EMBL" id="FNZK01000007">
    <property type="protein sequence ID" value="SEJ40729.1"/>
    <property type="molecule type" value="Genomic_DNA"/>
</dbReference>
<dbReference type="PANTHER" id="PTHR21660:SF1">
    <property type="entry name" value="ACYL-COENZYME A THIOESTERASE 13"/>
    <property type="match status" value="1"/>
</dbReference>
<dbReference type="CDD" id="cd03443">
    <property type="entry name" value="PaaI_thioesterase"/>
    <property type="match status" value="1"/>
</dbReference>